<sequence length="166" mass="18460">MFGTTVPMPANGQAPGNGRLPHGIRRSSSSSSTLRATKQQQPQRQQQQQQQSQQQQEQALIKPRKSMEPKAPIAQAECSDTDYDTARSLCRPVSIDKAKSSDTITTVENRYSRERAQSAETRPNGMVFVKQPPTKIRPRHRSQHRGSGIFASFRKSTKNSTAPQNG</sequence>
<evidence type="ECO:0000313" key="4">
    <source>
        <dbReference type="WBParaSite" id="GPUH_0000291001-mRNA-1"/>
    </source>
</evidence>
<reference evidence="2 3" key="2">
    <citation type="submission" date="2018-11" db="EMBL/GenBank/DDBJ databases">
        <authorList>
            <consortium name="Pathogen Informatics"/>
        </authorList>
    </citation>
    <scope>NUCLEOTIDE SEQUENCE [LARGE SCALE GENOMIC DNA]</scope>
</reference>
<dbReference type="WBParaSite" id="GPUH_0000291001-mRNA-1">
    <property type="protein sequence ID" value="GPUH_0000291001-mRNA-1"/>
    <property type="gene ID" value="GPUH_0000291001"/>
</dbReference>
<evidence type="ECO:0000313" key="2">
    <source>
        <dbReference type="EMBL" id="VDK36914.1"/>
    </source>
</evidence>
<feature type="region of interest" description="Disordered" evidence="1">
    <location>
        <begin position="1"/>
        <end position="83"/>
    </location>
</feature>
<dbReference type="Proteomes" id="UP000271098">
    <property type="component" value="Unassembled WGS sequence"/>
</dbReference>
<evidence type="ECO:0000313" key="3">
    <source>
        <dbReference type="Proteomes" id="UP000271098"/>
    </source>
</evidence>
<feature type="compositionally biased region" description="Low complexity" evidence="1">
    <location>
        <begin position="39"/>
        <end position="58"/>
    </location>
</feature>
<protein>
    <submittedName>
        <fullName evidence="2 4">Uncharacterized protein</fullName>
    </submittedName>
</protein>
<organism evidence="4">
    <name type="scientific">Gongylonema pulchrum</name>
    <dbReference type="NCBI Taxonomy" id="637853"/>
    <lineage>
        <taxon>Eukaryota</taxon>
        <taxon>Metazoa</taxon>
        <taxon>Ecdysozoa</taxon>
        <taxon>Nematoda</taxon>
        <taxon>Chromadorea</taxon>
        <taxon>Rhabditida</taxon>
        <taxon>Spirurina</taxon>
        <taxon>Spiruromorpha</taxon>
        <taxon>Spiruroidea</taxon>
        <taxon>Gongylonematidae</taxon>
        <taxon>Gongylonema</taxon>
    </lineage>
</organism>
<name>A0A183D2G4_9BILA</name>
<dbReference type="OrthoDB" id="5876557at2759"/>
<evidence type="ECO:0000256" key="1">
    <source>
        <dbReference type="SAM" id="MobiDB-lite"/>
    </source>
</evidence>
<feature type="region of interest" description="Disordered" evidence="1">
    <location>
        <begin position="111"/>
        <end position="166"/>
    </location>
</feature>
<gene>
    <name evidence="2" type="ORF">GPUH_LOCUS2905</name>
</gene>
<accession>A0A183D2G4</accession>
<dbReference type="AlphaFoldDB" id="A0A183D2G4"/>
<dbReference type="EMBL" id="UYRT01004640">
    <property type="protein sequence ID" value="VDK36914.1"/>
    <property type="molecule type" value="Genomic_DNA"/>
</dbReference>
<reference evidence="4" key="1">
    <citation type="submission" date="2016-06" db="UniProtKB">
        <authorList>
            <consortium name="WormBaseParasite"/>
        </authorList>
    </citation>
    <scope>IDENTIFICATION</scope>
</reference>
<keyword evidence="3" id="KW-1185">Reference proteome</keyword>
<proteinExistence type="predicted"/>